<name>A0A7R7DJQ6_9ACTN</name>
<dbReference type="KEGG" id="atl:Athai_02340"/>
<evidence type="ECO:0000256" key="1">
    <source>
        <dbReference type="ARBA" id="ARBA00022679"/>
    </source>
</evidence>
<keyword evidence="2" id="KW-0012">Acyltransferase</keyword>
<feature type="domain" description="N-acetyltransferase" evidence="3">
    <location>
        <begin position="5"/>
        <end position="152"/>
    </location>
</feature>
<feature type="domain" description="N-acetyltransferase" evidence="3">
    <location>
        <begin position="155"/>
        <end position="295"/>
    </location>
</feature>
<dbReference type="GO" id="GO:0016747">
    <property type="term" value="F:acyltransferase activity, transferring groups other than amino-acyl groups"/>
    <property type="evidence" value="ECO:0007669"/>
    <property type="project" value="InterPro"/>
</dbReference>
<keyword evidence="1" id="KW-0808">Transferase</keyword>
<gene>
    <name evidence="4" type="ORF">Athai_02340</name>
</gene>
<dbReference type="InterPro" id="IPR016181">
    <property type="entry name" value="Acyl_CoA_acyltransferase"/>
</dbReference>
<dbReference type="PANTHER" id="PTHR43877:SF2">
    <property type="entry name" value="AMINOALKYLPHOSPHONATE N-ACETYLTRANSFERASE-RELATED"/>
    <property type="match status" value="1"/>
</dbReference>
<reference evidence="4 5" key="1">
    <citation type="submission" date="2020-08" db="EMBL/GenBank/DDBJ databases">
        <title>Whole genome shotgun sequence of Actinocatenispora thailandica NBRC 105041.</title>
        <authorList>
            <person name="Komaki H."/>
            <person name="Tamura T."/>
        </authorList>
    </citation>
    <scope>NUCLEOTIDE SEQUENCE [LARGE SCALE GENOMIC DNA]</scope>
    <source>
        <strain evidence="4 5">NBRC 105041</strain>
    </source>
</reference>
<proteinExistence type="predicted"/>
<sequence>MPAGLATRPLTTADAAAVTALMADCERADLGAVFIEEADLVGDWRRPSFDIGADTIAVLDGDRLVGYAEVYQGRRAEAYVHPDHRGRGIGTALLGWTRRRAREVGSNLVGQTVPERNRGATDLLRRHGYTPLWTSWVLELPPGAAIPAAPLPAGYAIRPYRPGEERAVHRIVEDAFAEWPDRAPTRYEDWAAGVLDRPGFRPEQLLVVVHGDEIVGACHLLDTDGDAWVNQLAVRVDQRGRGLARGLLAEAFGAARSRGARRAQLSTDSRTGALELYRHVGMHVTTTLTHLAARP</sequence>
<dbReference type="CDD" id="cd04301">
    <property type="entry name" value="NAT_SF"/>
    <property type="match status" value="2"/>
</dbReference>
<organism evidence="4 5">
    <name type="scientific">Actinocatenispora thailandica</name>
    <dbReference type="NCBI Taxonomy" id="227318"/>
    <lineage>
        <taxon>Bacteria</taxon>
        <taxon>Bacillati</taxon>
        <taxon>Actinomycetota</taxon>
        <taxon>Actinomycetes</taxon>
        <taxon>Micromonosporales</taxon>
        <taxon>Micromonosporaceae</taxon>
        <taxon>Actinocatenispora</taxon>
    </lineage>
</organism>
<dbReference type="PANTHER" id="PTHR43877">
    <property type="entry name" value="AMINOALKYLPHOSPHONATE N-ACETYLTRANSFERASE-RELATED-RELATED"/>
    <property type="match status" value="1"/>
</dbReference>
<dbReference type="Gene3D" id="3.40.630.30">
    <property type="match status" value="1"/>
</dbReference>
<evidence type="ECO:0000313" key="4">
    <source>
        <dbReference type="EMBL" id="BCJ32731.1"/>
    </source>
</evidence>
<dbReference type="PROSITE" id="PS51186">
    <property type="entry name" value="GNAT"/>
    <property type="match status" value="2"/>
</dbReference>
<dbReference type="SUPFAM" id="SSF55729">
    <property type="entry name" value="Acyl-CoA N-acyltransferases (Nat)"/>
    <property type="match status" value="2"/>
</dbReference>
<dbReference type="Pfam" id="PF00583">
    <property type="entry name" value="Acetyltransf_1"/>
    <property type="match status" value="2"/>
</dbReference>
<protein>
    <submittedName>
        <fullName evidence="4">N-acetyltransferase</fullName>
    </submittedName>
</protein>
<dbReference type="InterPro" id="IPR050832">
    <property type="entry name" value="Bact_Acetyltransf"/>
</dbReference>
<evidence type="ECO:0000259" key="3">
    <source>
        <dbReference type="PROSITE" id="PS51186"/>
    </source>
</evidence>
<dbReference type="InterPro" id="IPR000182">
    <property type="entry name" value="GNAT_dom"/>
</dbReference>
<evidence type="ECO:0000313" key="5">
    <source>
        <dbReference type="Proteomes" id="UP000611640"/>
    </source>
</evidence>
<accession>A0A7R7DJQ6</accession>
<dbReference type="Proteomes" id="UP000611640">
    <property type="component" value="Chromosome"/>
</dbReference>
<keyword evidence="5" id="KW-1185">Reference proteome</keyword>
<dbReference type="AlphaFoldDB" id="A0A7R7DJQ6"/>
<evidence type="ECO:0000256" key="2">
    <source>
        <dbReference type="ARBA" id="ARBA00023315"/>
    </source>
</evidence>
<dbReference type="EMBL" id="AP023355">
    <property type="protein sequence ID" value="BCJ32731.1"/>
    <property type="molecule type" value="Genomic_DNA"/>
</dbReference>